<dbReference type="GO" id="GO:0051287">
    <property type="term" value="F:NAD binding"/>
    <property type="evidence" value="ECO:0007669"/>
    <property type="project" value="UniProtKB-UniRule"/>
</dbReference>
<dbReference type="Gene3D" id="3.30.70.260">
    <property type="match status" value="1"/>
</dbReference>
<evidence type="ECO:0000256" key="9">
    <source>
        <dbReference type="ARBA" id="ARBA00048126"/>
    </source>
</evidence>
<dbReference type="InterPro" id="IPR029752">
    <property type="entry name" value="D-isomer_DH_CS1"/>
</dbReference>
<evidence type="ECO:0000256" key="7">
    <source>
        <dbReference type="ARBA" id="ARBA00023027"/>
    </source>
</evidence>
<name>A0A840QNK7_9BACI</name>
<dbReference type="FunFam" id="3.30.70.260:FF:000008">
    <property type="entry name" value="D-3-phosphoglycerate dehydrogenase, chloroplastic"/>
    <property type="match status" value="1"/>
</dbReference>
<evidence type="ECO:0000256" key="2">
    <source>
        <dbReference type="ARBA" id="ARBA00005216"/>
    </source>
</evidence>
<dbReference type="InterPro" id="IPR050857">
    <property type="entry name" value="D-2-hydroxyacid_DH"/>
</dbReference>
<comment type="similarity">
    <text evidence="3 11">Belongs to the D-isomer specific 2-hydroxyacid dehydrogenase family.</text>
</comment>
<feature type="domain" description="ACT" evidence="12">
    <location>
        <begin position="465"/>
        <end position="537"/>
    </location>
</feature>
<proteinExistence type="inferred from homology"/>
<dbReference type="SUPFAM" id="SSF52283">
    <property type="entry name" value="Formate/glycerate dehydrogenase catalytic domain-like"/>
    <property type="match status" value="1"/>
</dbReference>
<dbReference type="Pfam" id="PF00389">
    <property type="entry name" value="2-Hacid_dh"/>
    <property type="match status" value="1"/>
</dbReference>
<dbReference type="InterPro" id="IPR029753">
    <property type="entry name" value="D-isomer_DH_CS"/>
</dbReference>
<dbReference type="SUPFAM" id="SSF55021">
    <property type="entry name" value="ACT-like"/>
    <property type="match status" value="1"/>
</dbReference>
<dbReference type="FunFam" id="3.40.50.720:FF:000021">
    <property type="entry name" value="D-3-phosphoglycerate dehydrogenase"/>
    <property type="match status" value="1"/>
</dbReference>
<dbReference type="Gene3D" id="3.30.1330.90">
    <property type="entry name" value="D-3-phosphoglycerate dehydrogenase, domain 3"/>
    <property type="match status" value="1"/>
</dbReference>
<gene>
    <name evidence="13" type="ORF">HNQ41_001101</name>
</gene>
<dbReference type="PROSITE" id="PS51671">
    <property type="entry name" value="ACT"/>
    <property type="match status" value="1"/>
</dbReference>
<reference evidence="13 14" key="1">
    <citation type="submission" date="2020-08" db="EMBL/GenBank/DDBJ databases">
        <title>Genomic Encyclopedia of Type Strains, Phase IV (KMG-IV): sequencing the most valuable type-strain genomes for metagenomic binning, comparative biology and taxonomic classification.</title>
        <authorList>
            <person name="Goeker M."/>
        </authorList>
    </citation>
    <scope>NUCLEOTIDE SEQUENCE [LARGE SCALE GENOMIC DNA]</scope>
    <source>
        <strain evidence="13 14">DSM 24696</strain>
    </source>
</reference>
<dbReference type="Pfam" id="PF19304">
    <property type="entry name" value="PGDH_inter"/>
    <property type="match status" value="1"/>
</dbReference>
<evidence type="ECO:0000259" key="12">
    <source>
        <dbReference type="PROSITE" id="PS51671"/>
    </source>
</evidence>
<dbReference type="AlphaFoldDB" id="A0A840QNK7"/>
<dbReference type="Gene3D" id="3.40.50.720">
    <property type="entry name" value="NAD(P)-binding Rossmann-like Domain"/>
    <property type="match status" value="2"/>
</dbReference>
<dbReference type="InterPro" id="IPR002912">
    <property type="entry name" value="ACT_dom"/>
</dbReference>
<evidence type="ECO:0000256" key="1">
    <source>
        <dbReference type="ARBA" id="ARBA00003800"/>
    </source>
</evidence>
<keyword evidence="8 11" id="KW-0718">Serine biosynthesis</keyword>
<comment type="catalytic activity">
    <reaction evidence="9">
        <text>(R)-2-hydroxyglutarate + NAD(+) = 2-oxoglutarate + NADH + H(+)</text>
        <dbReference type="Rhea" id="RHEA:49612"/>
        <dbReference type="ChEBI" id="CHEBI:15378"/>
        <dbReference type="ChEBI" id="CHEBI:15801"/>
        <dbReference type="ChEBI" id="CHEBI:16810"/>
        <dbReference type="ChEBI" id="CHEBI:57540"/>
        <dbReference type="ChEBI" id="CHEBI:57945"/>
        <dbReference type="EC" id="1.1.1.399"/>
    </reaction>
</comment>
<evidence type="ECO:0000256" key="4">
    <source>
        <dbReference type="ARBA" id="ARBA00021582"/>
    </source>
</evidence>
<dbReference type="PROSITE" id="PS00065">
    <property type="entry name" value="D_2_HYDROXYACID_DH_1"/>
    <property type="match status" value="1"/>
</dbReference>
<dbReference type="InterPro" id="IPR006139">
    <property type="entry name" value="D-isomer_2_OHA_DH_cat_dom"/>
</dbReference>
<evidence type="ECO:0000256" key="5">
    <source>
        <dbReference type="ARBA" id="ARBA00022605"/>
    </source>
</evidence>
<comment type="catalytic activity">
    <reaction evidence="10 11">
        <text>(2R)-3-phosphoglycerate + NAD(+) = 3-phosphooxypyruvate + NADH + H(+)</text>
        <dbReference type="Rhea" id="RHEA:12641"/>
        <dbReference type="ChEBI" id="CHEBI:15378"/>
        <dbReference type="ChEBI" id="CHEBI:18110"/>
        <dbReference type="ChEBI" id="CHEBI:57540"/>
        <dbReference type="ChEBI" id="CHEBI:57945"/>
        <dbReference type="ChEBI" id="CHEBI:58272"/>
        <dbReference type="EC" id="1.1.1.95"/>
    </reaction>
</comment>
<dbReference type="GO" id="GO:0004617">
    <property type="term" value="F:phosphoglycerate dehydrogenase activity"/>
    <property type="evidence" value="ECO:0007669"/>
    <property type="project" value="UniProtKB-UniRule"/>
</dbReference>
<dbReference type="InterPro" id="IPR029009">
    <property type="entry name" value="ASB_dom_sf"/>
</dbReference>
<evidence type="ECO:0000256" key="10">
    <source>
        <dbReference type="ARBA" id="ARBA00048731"/>
    </source>
</evidence>
<comment type="function">
    <text evidence="1">Catalyzes the reversible oxidation of 3-phospho-D-glycerate to 3-phosphonooxypyruvate, the first step of the phosphorylated L-serine biosynthesis pathway. Also catalyzes the reversible oxidation of 2-hydroxyglutarate to 2-oxoglutarate.</text>
</comment>
<dbReference type="CDD" id="cd12173">
    <property type="entry name" value="PGDH_4"/>
    <property type="match status" value="1"/>
</dbReference>
<dbReference type="UniPathway" id="UPA00135">
    <property type="reaction ID" value="UER00196"/>
</dbReference>
<keyword evidence="5 11" id="KW-0028">Amino-acid biosynthesis</keyword>
<dbReference type="SUPFAM" id="SSF143548">
    <property type="entry name" value="Serine metabolism enzymes domain"/>
    <property type="match status" value="1"/>
</dbReference>
<evidence type="ECO:0000256" key="3">
    <source>
        <dbReference type="ARBA" id="ARBA00005854"/>
    </source>
</evidence>
<dbReference type="PANTHER" id="PTHR42789:SF1">
    <property type="entry name" value="D-ISOMER SPECIFIC 2-HYDROXYACID DEHYDROGENASE FAMILY PROTEIN (AFU_ORTHOLOGUE AFUA_6G10090)"/>
    <property type="match status" value="1"/>
</dbReference>
<organism evidence="13 14">
    <name type="scientific">Texcoconibacillus texcoconensis</name>
    <dbReference type="NCBI Taxonomy" id="1095777"/>
    <lineage>
        <taxon>Bacteria</taxon>
        <taxon>Bacillati</taxon>
        <taxon>Bacillota</taxon>
        <taxon>Bacilli</taxon>
        <taxon>Bacillales</taxon>
        <taxon>Bacillaceae</taxon>
        <taxon>Texcoconibacillus</taxon>
    </lineage>
</organism>
<protein>
    <recommendedName>
        <fullName evidence="4 11">D-3-phosphoglycerate dehydrogenase</fullName>
        <ecNumber evidence="11">1.1.1.95</ecNumber>
    </recommendedName>
</protein>
<comment type="pathway">
    <text evidence="2 11">Amino-acid biosynthesis; L-serine biosynthesis; L-serine from 3-phospho-D-glycerate: step 1/3.</text>
</comment>
<evidence type="ECO:0000313" key="13">
    <source>
        <dbReference type="EMBL" id="MBB5172938.1"/>
    </source>
</evidence>
<dbReference type="RefSeq" id="WP_184663397.1">
    <property type="nucleotide sequence ID" value="NZ_JACHHB010000004.1"/>
</dbReference>
<dbReference type="InterPro" id="IPR045865">
    <property type="entry name" value="ACT-like_dom_sf"/>
</dbReference>
<evidence type="ECO:0000256" key="6">
    <source>
        <dbReference type="ARBA" id="ARBA00023002"/>
    </source>
</evidence>
<dbReference type="SUPFAM" id="SSF51735">
    <property type="entry name" value="NAD(P)-binding Rossmann-fold domains"/>
    <property type="match status" value="1"/>
</dbReference>
<dbReference type="EC" id="1.1.1.95" evidence="11"/>
<dbReference type="PANTHER" id="PTHR42789">
    <property type="entry name" value="D-ISOMER SPECIFIC 2-HYDROXYACID DEHYDROGENASE FAMILY PROTEIN (AFU_ORTHOLOGUE AFUA_6G10090)"/>
    <property type="match status" value="1"/>
</dbReference>
<dbReference type="InterPro" id="IPR006236">
    <property type="entry name" value="PGDH"/>
</dbReference>
<dbReference type="InterPro" id="IPR036291">
    <property type="entry name" value="NAD(P)-bd_dom_sf"/>
</dbReference>
<sequence>MEAVEEKQVNSLKTYTVLVSDKMSEVGLAPLEARNDIDIVKENIHETTVDLTTIDALLIRSATKVTEEVLCKLPNLKIIGRAGVGVDNIDIEASTKRGIAVINAPEGNTISTAEHTFSMLCSLARNIPQAHASMCDGKWERSSFQGMELRGKTLAIIGYGRIGSELATRAKAFQMDVIVYDPYLNQRLADKHGITIVSFQEAIENGDIITVHTPLTNETKGMISYDAFKKMKPTTRILNCARGGIIDENALIEAIEKQQIAGAALDVFTEEPLKDERLTQSDRIITTPHIAASTKEAQENVASQVANEALNYLDGEPAINAINVPAIPKNVYESLLPFHHLTKQMGSFASQCMKQPANDITLQFSGEWKDQESSILTRSFIGGFLDPLIDDYVNDINSSMIAESRGISYGHKKSDENSGYSHLIQAHVKGDNDEFSIAGTYNEEFGARIVRVNGYPIDVQPDEHLLYIHHRDLTGVIGKVGQCIGTHDINIATMQVGRKEEGGEAIMMLAIDKKATSNLIEDLKTLDEIKTVSLIEL</sequence>
<dbReference type="CDD" id="cd04902">
    <property type="entry name" value="ACT_3PGDH-xct"/>
    <property type="match status" value="1"/>
</dbReference>
<evidence type="ECO:0000313" key="14">
    <source>
        <dbReference type="Proteomes" id="UP000551878"/>
    </source>
</evidence>
<dbReference type="NCBIfam" id="TIGR01327">
    <property type="entry name" value="PGDH"/>
    <property type="match status" value="1"/>
</dbReference>
<dbReference type="InterPro" id="IPR045626">
    <property type="entry name" value="PGDH_ASB_dom"/>
</dbReference>
<dbReference type="EMBL" id="JACHHB010000004">
    <property type="protein sequence ID" value="MBB5172938.1"/>
    <property type="molecule type" value="Genomic_DNA"/>
</dbReference>
<accession>A0A840QNK7</accession>
<keyword evidence="14" id="KW-1185">Reference proteome</keyword>
<dbReference type="Pfam" id="PF01842">
    <property type="entry name" value="ACT"/>
    <property type="match status" value="1"/>
</dbReference>
<dbReference type="Pfam" id="PF02826">
    <property type="entry name" value="2-Hacid_dh_C"/>
    <property type="match status" value="1"/>
</dbReference>
<dbReference type="Proteomes" id="UP000551878">
    <property type="component" value="Unassembled WGS sequence"/>
</dbReference>
<dbReference type="InterPro" id="IPR006140">
    <property type="entry name" value="D-isomer_DH_NAD-bd"/>
</dbReference>
<evidence type="ECO:0000256" key="11">
    <source>
        <dbReference type="RuleBase" id="RU363003"/>
    </source>
</evidence>
<keyword evidence="6 11" id="KW-0560">Oxidoreductase</keyword>
<evidence type="ECO:0000256" key="8">
    <source>
        <dbReference type="ARBA" id="ARBA00023299"/>
    </source>
</evidence>
<dbReference type="PROSITE" id="PS00671">
    <property type="entry name" value="D_2_HYDROXYACID_DH_3"/>
    <property type="match status" value="1"/>
</dbReference>
<dbReference type="GO" id="GO:0006564">
    <property type="term" value="P:L-serine biosynthetic process"/>
    <property type="evidence" value="ECO:0007669"/>
    <property type="project" value="UniProtKB-UniRule"/>
</dbReference>
<keyword evidence="7 11" id="KW-0520">NAD</keyword>
<comment type="caution">
    <text evidence="13">The sequence shown here is derived from an EMBL/GenBank/DDBJ whole genome shotgun (WGS) entry which is preliminary data.</text>
</comment>